<dbReference type="RefSeq" id="WP_092474057.1">
    <property type="nucleotide sequence ID" value="NZ_FOOX01000019.1"/>
</dbReference>
<dbReference type="EMBL" id="FOOX01000019">
    <property type="protein sequence ID" value="SFH18958.1"/>
    <property type="molecule type" value="Genomic_DNA"/>
</dbReference>
<protein>
    <recommendedName>
        <fullName evidence="3">DUF4352 domain-containing protein</fullName>
    </recommendedName>
</protein>
<sequence length="132" mass="15299">MIKTYAKGLKSIEYISDESKGIFKSNEDNTHLRFYCSIKLKNHGHEKLVFYIKYIPSEHIKKEFACGEYAVAIDSNGKPKEFVLSPNSETVVNAMFEMKQKQGIYNGCGTIKNFSIELFNDNQIKVFKYKYD</sequence>
<keyword evidence="2" id="KW-1185">Reference proteome</keyword>
<evidence type="ECO:0000313" key="2">
    <source>
        <dbReference type="Proteomes" id="UP000199337"/>
    </source>
</evidence>
<proteinExistence type="predicted"/>
<dbReference type="Proteomes" id="UP000199337">
    <property type="component" value="Unassembled WGS sequence"/>
</dbReference>
<organism evidence="1 2">
    <name type="scientific">Desulfotruncus arcticus DSM 17038</name>
    <dbReference type="NCBI Taxonomy" id="1121424"/>
    <lineage>
        <taxon>Bacteria</taxon>
        <taxon>Bacillati</taxon>
        <taxon>Bacillota</taxon>
        <taxon>Clostridia</taxon>
        <taxon>Eubacteriales</taxon>
        <taxon>Desulfallaceae</taxon>
        <taxon>Desulfotruncus</taxon>
    </lineage>
</organism>
<evidence type="ECO:0000313" key="1">
    <source>
        <dbReference type="EMBL" id="SFH18958.1"/>
    </source>
</evidence>
<accession>A0A1I2XZM1</accession>
<dbReference type="AlphaFoldDB" id="A0A1I2XZM1"/>
<evidence type="ECO:0008006" key="3">
    <source>
        <dbReference type="Google" id="ProtNLM"/>
    </source>
</evidence>
<gene>
    <name evidence="1" type="ORF">SAMN05660649_04215</name>
</gene>
<dbReference type="STRING" id="341036.SAMN05660649_04215"/>
<reference evidence="2" key="1">
    <citation type="submission" date="2016-10" db="EMBL/GenBank/DDBJ databases">
        <authorList>
            <person name="Varghese N."/>
            <person name="Submissions S."/>
        </authorList>
    </citation>
    <scope>NUCLEOTIDE SEQUENCE [LARGE SCALE GENOMIC DNA]</scope>
    <source>
        <strain evidence="2">DSM 17038</strain>
    </source>
</reference>
<name>A0A1I2XZM1_9FIRM</name>